<proteinExistence type="predicted"/>
<feature type="transmembrane region" description="Helical" evidence="2">
    <location>
        <begin position="241"/>
        <end position="264"/>
    </location>
</feature>
<feature type="transmembrane region" description="Helical" evidence="2">
    <location>
        <begin position="192"/>
        <end position="209"/>
    </location>
</feature>
<keyword evidence="2" id="KW-0812">Transmembrane</keyword>
<gene>
    <name evidence="4" type="ORF">PIB30_066656</name>
</gene>
<comment type="caution">
    <text evidence="4">The sequence shown here is derived from an EMBL/GenBank/DDBJ whole genome shotgun (WGS) entry which is preliminary data.</text>
</comment>
<dbReference type="Pfam" id="PF13962">
    <property type="entry name" value="PGG"/>
    <property type="match status" value="1"/>
</dbReference>
<keyword evidence="5" id="KW-1185">Reference proteome</keyword>
<dbReference type="Proteomes" id="UP001341840">
    <property type="component" value="Unassembled WGS sequence"/>
</dbReference>
<dbReference type="Pfam" id="PF00023">
    <property type="entry name" value="Ank"/>
    <property type="match status" value="1"/>
</dbReference>
<protein>
    <recommendedName>
        <fullName evidence="3">PGG domain-containing protein</fullName>
    </recommendedName>
</protein>
<dbReference type="SUPFAM" id="SSF48403">
    <property type="entry name" value="Ankyrin repeat"/>
    <property type="match status" value="1"/>
</dbReference>
<comment type="subcellular location">
    <subcellularLocation>
        <location evidence="1">Cell membrane</location>
        <topology evidence="1">Peripheral membrane protein</topology>
        <orientation evidence="1">Cytoplasmic side</orientation>
    </subcellularLocation>
</comment>
<name>A0ABU6SP97_9FABA</name>
<sequence>MDKELVRVKGREGITPLHFVSQTGDSDLLATFLSACPDSIEDVTVRRETALHVALKHKRLESFQVLVGWLSRNTRKGAACLQYSIFNRKDEEGNTILHLSAINNDLQALDLLINTKTMEVNAQNLEKLTALDKAASKEMEKKLLKAGAIRSSCIEVRPTLADELRSNIIARKKVITNIKRIRESMPDSHREAYLVVAALILTAIYQSALSPPGGLYQSEIGAKNSTSAEAAGKSVLSSTDFFVFSLLNKTVLFFTVLLTSLILIPTGWGELGKALVQNSNQWKSNAFLSLIVLLKCLYALIEANPYILEEVDSIPFVETPLHTAASAGHIHFATEIVRLKPSFALKLDTHGLNPID</sequence>
<dbReference type="InterPro" id="IPR002110">
    <property type="entry name" value="Ankyrin_rpt"/>
</dbReference>
<evidence type="ECO:0000259" key="3">
    <source>
        <dbReference type="Pfam" id="PF13962"/>
    </source>
</evidence>
<dbReference type="Gene3D" id="1.25.40.20">
    <property type="entry name" value="Ankyrin repeat-containing domain"/>
    <property type="match status" value="1"/>
</dbReference>
<evidence type="ECO:0000256" key="2">
    <source>
        <dbReference type="SAM" id="Phobius"/>
    </source>
</evidence>
<dbReference type="SMART" id="SM00248">
    <property type="entry name" value="ANK"/>
    <property type="match status" value="4"/>
</dbReference>
<dbReference type="InterPro" id="IPR036770">
    <property type="entry name" value="Ankyrin_rpt-contain_sf"/>
</dbReference>
<evidence type="ECO:0000313" key="5">
    <source>
        <dbReference type="Proteomes" id="UP001341840"/>
    </source>
</evidence>
<feature type="transmembrane region" description="Helical" evidence="2">
    <location>
        <begin position="285"/>
        <end position="301"/>
    </location>
</feature>
<keyword evidence="2" id="KW-0472">Membrane</keyword>
<dbReference type="EMBL" id="JASCZI010061098">
    <property type="protein sequence ID" value="MED6137618.1"/>
    <property type="molecule type" value="Genomic_DNA"/>
</dbReference>
<accession>A0ABU6SP97</accession>
<dbReference type="PANTHER" id="PTHR24128:SF24">
    <property type="entry name" value="ANKYRIN REPEAT PROTEIN"/>
    <property type="match status" value="1"/>
</dbReference>
<reference evidence="4 5" key="1">
    <citation type="journal article" date="2023" name="Plants (Basel)">
        <title>Bridging the Gap: Combining Genomics and Transcriptomics Approaches to Understand Stylosanthes scabra, an Orphan Legume from the Brazilian Caatinga.</title>
        <authorList>
            <person name="Ferreira-Neto J.R.C."/>
            <person name="da Silva M.D."/>
            <person name="Binneck E."/>
            <person name="de Melo N.F."/>
            <person name="da Silva R.H."/>
            <person name="de Melo A.L.T.M."/>
            <person name="Pandolfi V."/>
            <person name="Bustamante F.O."/>
            <person name="Brasileiro-Vidal A.C."/>
            <person name="Benko-Iseppon A.M."/>
        </authorList>
    </citation>
    <scope>NUCLEOTIDE SEQUENCE [LARGE SCALE GENOMIC DNA]</scope>
    <source>
        <tissue evidence="4">Leaves</tissue>
    </source>
</reference>
<evidence type="ECO:0000313" key="4">
    <source>
        <dbReference type="EMBL" id="MED6137618.1"/>
    </source>
</evidence>
<evidence type="ECO:0000256" key="1">
    <source>
        <dbReference type="ARBA" id="ARBA00004413"/>
    </source>
</evidence>
<keyword evidence="2" id="KW-1133">Transmembrane helix</keyword>
<feature type="domain" description="PGG" evidence="3">
    <location>
        <begin position="189"/>
        <end position="282"/>
    </location>
</feature>
<dbReference type="PANTHER" id="PTHR24128">
    <property type="entry name" value="HOMEOBOX PROTEIN WARIAI"/>
    <property type="match status" value="1"/>
</dbReference>
<dbReference type="InterPro" id="IPR026961">
    <property type="entry name" value="PGG_dom"/>
</dbReference>
<organism evidence="4 5">
    <name type="scientific">Stylosanthes scabra</name>
    <dbReference type="NCBI Taxonomy" id="79078"/>
    <lineage>
        <taxon>Eukaryota</taxon>
        <taxon>Viridiplantae</taxon>
        <taxon>Streptophyta</taxon>
        <taxon>Embryophyta</taxon>
        <taxon>Tracheophyta</taxon>
        <taxon>Spermatophyta</taxon>
        <taxon>Magnoliopsida</taxon>
        <taxon>eudicotyledons</taxon>
        <taxon>Gunneridae</taxon>
        <taxon>Pentapetalae</taxon>
        <taxon>rosids</taxon>
        <taxon>fabids</taxon>
        <taxon>Fabales</taxon>
        <taxon>Fabaceae</taxon>
        <taxon>Papilionoideae</taxon>
        <taxon>50 kb inversion clade</taxon>
        <taxon>dalbergioids sensu lato</taxon>
        <taxon>Dalbergieae</taxon>
        <taxon>Pterocarpus clade</taxon>
        <taxon>Stylosanthes</taxon>
    </lineage>
</organism>